<evidence type="ECO:0000256" key="2">
    <source>
        <dbReference type="ARBA" id="ARBA00009677"/>
    </source>
</evidence>
<dbReference type="NCBIfam" id="TIGR03506">
    <property type="entry name" value="FlgEFG_subfam"/>
    <property type="match status" value="1"/>
</dbReference>
<dbReference type="Gene3D" id="2.60.98.20">
    <property type="entry name" value="Flagellar hook protein FlgE"/>
    <property type="match status" value="1"/>
</dbReference>
<accession>W9GXL8</accession>
<evidence type="ECO:0000259" key="6">
    <source>
        <dbReference type="Pfam" id="PF00460"/>
    </source>
</evidence>
<dbReference type="InterPro" id="IPR001444">
    <property type="entry name" value="Flag_bb_rod_N"/>
</dbReference>
<dbReference type="STRING" id="1385369.N825_21610"/>
<dbReference type="EMBL" id="AVFL01000030">
    <property type="protein sequence ID" value="EWY37187.1"/>
    <property type="molecule type" value="Genomic_DNA"/>
</dbReference>
<dbReference type="SUPFAM" id="SSF117143">
    <property type="entry name" value="Flagellar hook protein flgE"/>
    <property type="match status" value="1"/>
</dbReference>
<evidence type="ECO:0000259" key="9">
    <source>
        <dbReference type="Pfam" id="PF22692"/>
    </source>
</evidence>
<dbReference type="InterPro" id="IPR019776">
    <property type="entry name" value="Flagellar_basal_body_rod_CS"/>
</dbReference>
<keyword evidence="4 5" id="KW-0975">Bacterial flagellum</keyword>
<evidence type="ECO:0000259" key="7">
    <source>
        <dbReference type="Pfam" id="PF06429"/>
    </source>
</evidence>
<feature type="domain" description="Flagellar basal body rod protein N-terminal" evidence="6">
    <location>
        <begin position="9"/>
        <end position="37"/>
    </location>
</feature>
<feature type="domain" description="Flagellar hook protein FlgE/F/G-like D1" evidence="9">
    <location>
        <begin position="85"/>
        <end position="132"/>
    </location>
</feature>
<dbReference type="Pfam" id="PF06429">
    <property type="entry name" value="Flg_bbr_C"/>
    <property type="match status" value="1"/>
</dbReference>
<evidence type="ECO:0000256" key="5">
    <source>
        <dbReference type="RuleBase" id="RU362116"/>
    </source>
</evidence>
<dbReference type="AlphaFoldDB" id="W9GXL8"/>
<comment type="function">
    <text evidence="5">A flexible structure which links the flagellar filament to the drive apparatus in the basal body.</text>
</comment>
<evidence type="ECO:0000259" key="8">
    <source>
        <dbReference type="Pfam" id="PF07559"/>
    </source>
</evidence>
<dbReference type="PANTHER" id="PTHR30435">
    <property type="entry name" value="FLAGELLAR PROTEIN"/>
    <property type="match status" value="1"/>
</dbReference>
<dbReference type="PANTHER" id="PTHR30435:SF1">
    <property type="entry name" value="FLAGELLAR HOOK PROTEIN FLGE"/>
    <property type="match status" value="1"/>
</dbReference>
<evidence type="ECO:0000256" key="3">
    <source>
        <dbReference type="ARBA" id="ARBA00019015"/>
    </source>
</evidence>
<dbReference type="Pfam" id="PF00460">
    <property type="entry name" value="Flg_bb_rod"/>
    <property type="match status" value="1"/>
</dbReference>
<dbReference type="GO" id="GO:0005829">
    <property type="term" value="C:cytosol"/>
    <property type="evidence" value="ECO:0007669"/>
    <property type="project" value="TreeGrafter"/>
</dbReference>
<dbReference type="Pfam" id="PF07559">
    <property type="entry name" value="FlgE_D2"/>
    <property type="match status" value="1"/>
</dbReference>
<evidence type="ECO:0000256" key="4">
    <source>
        <dbReference type="ARBA" id="ARBA00023143"/>
    </source>
</evidence>
<reference evidence="10 11" key="1">
    <citation type="submission" date="2013-08" db="EMBL/GenBank/DDBJ databases">
        <title>The genome sequence of Skermanella stibiiresistens.</title>
        <authorList>
            <person name="Zhu W."/>
            <person name="Wang G."/>
        </authorList>
    </citation>
    <scope>NUCLEOTIDE SEQUENCE [LARGE SCALE GENOMIC DNA]</scope>
    <source>
        <strain evidence="10 11">SB22</strain>
    </source>
</reference>
<dbReference type="Pfam" id="PF22692">
    <property type="entry name" value="LlgE_F_G_D1"/>
    <property type="match status" value="1"/>
</dbReference>
<dbReference type="PROSITE" id="PS00588">
    <property type="entry name" value="FLAGELLA_BB_ROD"/>
    <property type="match status" value="1"/>
</dbReference>
<comment type="similarity">
    <text evidence="2 5">Belongs to the flagella basal body rod proteins family.</text>
</comment>
<feature type="domain" description="Flagellar basal-body/hook protein C-terminal" evidence="7">
    <location>
        <begin position="396"/>
        <end position="439"/>
    </location>
</feature>
<organism evidence="10 11">
    <name type="scientific">Skermanella stibiiresistens SB22</name>
    <dbReference type="NCBI Taxonomy" id="1385369"/>
    <lineage>
        <taxon>Bacteria</taxon>
        <taxon>Pseudomonadati</taxon>
        <taxon>Pseudomonadota</taxon>
        <taxon>Alphaproteobacteria</taxon>
        <taxon>Rhodospirillales</taxon>
        <taxon>Azospirillaceae</taxon>
        <taxon>Skermanella</taxon>
    </lineage>
</organism>
<feature type="domain" description="Flagellar hook protein FlgE D2" evidence="8">
    <location>
        <begin position="188"/>
        <end position="320"/>
    </location>
</feature>
<sequence length="440" mass="45776">MSLFGSLFTGVSALSAQSQSMGMIANNIANVNTTGYKRNEASFSSLVTQAGRSTVYSPGGVRAATEQTVNQQGTPQQTASSTDVAISGSGFFVVQQSPNATSGQETLYTRAGSFSEDENGYLKNSNGFYLMGWAIGDDGALVDATADVASLSPVSVGFESGRTKQTTQADVVLNLDARQSTAGAGPHFSRSMTVYDSLGAAQQIQMDFTNTTAANTWNLRLSDPLGGAITDPANTTDLPLVFGSDGKLDKAATLAAGLAATPPSPMAYNPPGDPNGDLELNLTGIDWLNNSDNTQSIKINISGMTQSASDYSVGTITQDGAELGLRTGIAIDSAGNVVASFSNGLTQNLARIPIATFTNPNGLQERTGNVYIQTSYSGSYNLRDAGTAGAGNIATSSLEASNVDLADEFSRMIVTQRAYSAGTKIISTTDQMLTELLQLR</sequence>
<dbReference type="PATRIC" id="fig|1385369.3.peg.5865"/>
<dbReference type="InterPro" id="IPR010930">
    <property type="entry name" value="Flg_bb/hook_C_dom"/>
</dbReference>
<dbReference type="GO" id="GO:0009425">
    <property type="term" value="C:bacterial-type flagellum basal body"/>
    <property type="evidence" value="ECO:0007669"/>
    <property type="project" value="UniProtKB-SubCell"/>
</dbReference>
<dbReference type="InterPro" id="IPR020013">
    <property type="entry name" value="Flagellar_FlgE/F/G"/>
</dbReference>
<dbReference type="InterPro" id="IPR037058">
    <property type="entry name" value="Falgellar_hook_FlgE_sf"/>
</dbReference>
<comment type="subcellular location">
    <subcellularLocation>
        <location evidence="1 5">Bacterial flagellum basal body</location>
    </subcellularLocation>
</comment>
<dbReference type="InterPro" id="IPR011491">
    <property type="entry name" value="FlgE_D2"/>
</dbReference>
<dbReference type="GO" id="GO:0071978">
    <property type="term" value="P:bacterial-type flagellum-dependent swarming motility"/>
    <property type="evidence" value="ECO:0007669"/>
    <property type="project" value="TreeGrafter"/>
</dbReference>
<evidence type="ECO:0000313" key="10">
    <source>
        <dbReference type="EMBL" id="EWY37187.1"/>
    </source>
</evidence>
<protein>
    <recommendedName>
        <fullName evidence="3 5">Flagellar hook protein FlgE</fullName>
    </recommendedName>
</protein>
<evidence type="ECO:0000313" key="11">
    <source>
        <dbReference type="Proteomes" id="UP000019486"/>
    </source>
</evidence>
<dbReference type="Proteomes" id="UP000019486">
    <property type="component" value="Unassembled WGS sequence"/>
</dbReference>
<comment type="caution">
    <text evidence="10">The sequence shown here is derived from an EMBL/GenBank/DDBJ whole genome shotgun (WGS) entry which is preliminary data.</text>
</comment>
<dbReference type="OrthoDB" id="8372879at2"/>
<name>W9GXL8_9PROT</name>
<proteinExistence type="inferred from homology"/>
<dbReference type="RefSeq" id="WP_037459439.1">
    <property type="nucleotide sequence ID" value="NZ_AVFL01000030.1"/>
</dbReference>
<dbReference type="GO" id="GO:0009424">
    <property type="term" value="C:bacterial-type flagellum hook"/>
    <property type="evidence" value="ECO:0007669"/>
    <property type="project" value="TreeGrafter"/>
</dbReference>
<dbReference type="InterPro" id="IPR037925">
    <property type="entry name" value="FlgE/F/G-like"/>
</dbReference>
<dbReference type="InterPro" id="IPR053967">
    <property type="entry name" value="LlgE_F_G-like_D1"/>
</dbReference>
<evidence type="ECO:0000256" key="1">
    <source>
        <dbReference type="ARBA" id="ARBA00004117"/>
    </source>
</evidence>
<gene>
    <name evidence="10" type="ORF">N825_21610</name>
</gene>
<keyword evidence="11" id="KW-1185">Reference proteome</keyword>